<dbReference type="InterPro" id="IPR052918">
    <property type="entry name" value="Motility_Chemotaxis_Reg"/>
</dbReference>
<sequence>MTRVSWMFGSVAVAMLGVVGDASALPDREWGTYYGGSSGESAPGVVFDNFGYLIVVGSTSSSAGMATSGAFDTTFGGAVDAFISQWDQAGSRVWSTYYGGSAEDYFLDAVVNDDNEIYAVGSTKSTSGIATSGAHQTSLSGTNDVMLVKFDDAGDPLWATYYGGPGVEVAGSGNDPAVCVGGDGSVYLVGSTTSTSQIATPGSHQPSKSGTTDAFIAKFSSAGVRSWATYYGGTDGHTIATGCAVDSAGNVLVGGETAATNGIASGGHDNTFNGGASDGFVVKFNASGVRQWATYYGGSEADTIAAVSLAPSDNLVIAGHSESTNFIATGGTHDWTHNGGKDGFVAKLNSAGVRQWGTFLGTATDDYFHDVDVSPSGVIYIAGQTSFPGLATTDAWDATVLGWEGLFATFSATGALVYSSYNGGNGGEGLFGVAFNSSGVAAMVGQTASTVDIATTGAFDTALSGPTDAFITLVRLFFV</sequence>
<comment type="caution">
    <text evidence="1">The sequence shown here is derived from an EMBL/GenBank/DDBJ whole genome shotgun (WGS) entry which is preliminary data.</text>
</comment>
<dbReference type="InterPro" id="IPR010620">
    <property type="entry name" value="SBBP_repeat"/>
</dbReference>
<organism evidence="1 2">
    <name type="scientific">Nannocystis pusilla</name>
    <dbReference type="NCBI Taxonomy" id="889268"/>
    <lineage>
        <taxon>Bacteria</taxon>
        <taxon>Pseudomonadati</taxon>
        <taxon>Myxococcota</taxon>
        <taxon>Polyangia</taxon>
        <taxon>Nannocystales</taxon>
        <taxon>Nannocystaceae</taxon>
        <taxon>Nannocystis</taxon>
    </lineage>
</organism>
<protein>
    <submittedName>
        <fullName evidence="1">SBBP repeat-containing protein</fullName>
    </submittedName>
</protein>
<dbReference type="Pfam" id="PF06739">
    <property type="entry name" value="SBBP"/>
    <property type="match status" value="1"/>
</dbReference>
<dbReference type="Proteomes" id="UP001139031">
    <property type="component" value="Unassembled WGS sequence"/>
</dbReference>
<evidence type="ECO:0000313" key="2">
    <source>
        <dbReference type="Proteomes" id="UP001139031"/>
    </source>
</evidence>
<accession>A0ABS7TWV2</accession>
<dbReference type="RefSeq" id="WP_224194445.1">
    <property type="nucleotide sequence ID" value="NZ_JAIRAU010000034.1"/>
</dbReference>
<gene>
    <name evidence="1" type="ORF">K7C98_25895</name>
</gene>
<dbReference type="PANTHER" id="PTHR35580">
    <property type="entry name" value="CELL SURFACE GLYCOPROTEIN (S-LAYER PROTEIN)-LIKE PROTEIN"/>
    <property type="match status" value="1"/>
</dbReference>
<dbReference type="EMBL" id="JAIRAU010000034">
    <property type="protein sequence ID" value="MBZ5712689.1"/>
    <property type="molecule type" value="Genomic_DNA"/>
</dbReference>
<name>A0ABS7TWV2_9BACT</name>
<keyword evidence="2" id="KW-1185">Reference proteome</keyword>
<dbReference type="SUPFAM" id="SSF101898">
    <property type="entry name" value="NHL repeat"/>
    <property type="match status" value="1"/>
</dbReference>
<evidence type="ECO:0000313" key="1">
    <source>
        <dbReference type="EMBL" id="MBZ5712689.1"/>
    </source>
</evidence>
<reference evidence="1" key="1">
    <citation type="submission" date="2021-08" db="EMBL/GenBank/DDBJ databases">
        <authorList>
            <person name="Stevens D.C."/>
        </authorList>
    </citation>
    <scope>NUCLEOTIDE SEQUENCE</scope>
    <source>
        <strain evidence="1">DSM 53165</strain>
    </source>
</reference>
<dbReference type="PANTHER" id="PTHR35580:SF1">
    <property type="entry name" value="PHYTASE-LIKE DOMAIN-CONTAINING PROTEIN"/>
    <property type="match status" value="1"/>
</dbReference>
<proteinExistence type="predicted"/>